<dbReference type="AlphaFoldDB" id="A0A6A8DPT3"/>
<gene>
    <name evidence="2" type="ORF">GH741_20815</name>
</gene>
<accession>A0A6A8DPT3</accession>
<organism evidence="2 3">
    <name type="scientific">Aquibacillus halophilus</name>
    <dbReference type="NCBI Taxonomy" id="930132"/>
    <lineage>
        <taxon>Bacteria</taxon>
        <taxon>Bacillati</taxon>
        <taxon>Bacillota</taxon>
        <taxon>Bacilli</taxon>
        <taxon>Bacillales</taxon>
        <taxon>Bacillaceae</taxon>
        <taxon>Aquibacillus</taxon>
    </lineage>
</organism>
<evidence type="ECO:0000256" key="1">
    <source>
        <dbReference type="SAM" id="Phobius"/>
    </source>
</evidence>
<dbReference type="RefSeq" id="WP_153738682.1">
    <property type="nucleotide sequence ID" value="NZ_WJNG01000025.1"/>
</dbReference>
<reference evidence="2" key="1">
    <citation type="submission" date="2019-11" db="EMBL/GenBank/DDBJ databases">
        <authorList>
            <person name="Li J."/>
        </authorList>
    </citation>
    <scope>NUCLEOTIDE SEQUENCE</scope>
    <source>
        <strain evidence="2">B6B</strain>
    </source>
</reference>
<protein>
    <submittedName>
        <fullName evidence="2">Uncharacterized protein</fullName>
    </submittedName>
</protein>
<dbReference type="EMBL" id="WJNG01000025">
    <property type="protein sequence ID" value="MRH45087.1"/>
    <property type="molecule type" value="Genomic_DNA"/>
</dbReference>
<keyword evidence="1" id="KW-0812">Transmembrane</keyword>
<name>A0A6A8DPT3_9BACI</name>
<evidence type="ECO:0000313" key="3">
    <source>
        <dbReference type="Proteomes" id="UP000799092"/>
    </source>
</evidence>
<proteinExistence type="predicted"/>
<sequence length="82" mass="9374">MFIAIIVLLLSLILFRFEYSQVKKLKSKKDKWTLLVGFVIGLYCAISLPLDLPVPHMNRVMDQLVGPIAKPIATMLQSFRIK</sequence>
<evidence type="ECO:0000313" key="2">
    <source>
        <dbReference type="EMBL" id="MRH45087.1"/>
    </source>
</evidence>
<keyword evidence="1" id="KW-1133">Transmembrane helix</keyword>
<feature type="transmembrane region" description="Helical" evidence="1">
    <location>
        <begin position="32"/>
        <end position="52"/>
    </location>
</feature>
<keyword evidence="3" id="KW-1185">Reference proteome</keyword>
<comment type="caution">
    <text evidence="2">The sequence shown here is derived from an EMBL/GenBank/DDBJ whole genome shotgun (WGS) entry which is preliminary data.</text>
</comment>
<dbReference type="Proteomes" id="UP000799092">
    <property type="component" value="Unassembled WGS sequence"/>
</dbReference>
<keyword evidence="1" id="KW-0472">Membrane</keyword>